<feature type="domain" description="ABC transmembrane type-1" evidence="9">
    <location>
        <begin position="498"/>
        <end position="775"/>
    </location>
</feature>
<dbReference type="GO" id="GO:0140359">
    <property type="term" value="F:ABC-type transporter activity"/>
    <property type="evidence" value="ECO:0007669"/>
    <property type="project" value="InterPro"/>
</dbReference>
<dbReference type="AlphaFoldDB" id="A0A0G8F134"/>
<name>A0A0G8F134_BACCE</name>
<feature type="transmembrane region" description="Helical" evidence="7">
    <location>
        <begin position="749"/>
        <end position="767"/>
    </location>
</feature>
<feature type="transmembrane region" description="Helical" evidence="7">
    <location>
        <begin position="632"/>
        <end position="651"/>
    </location>
</feature>
<dbReference type="GO" id="GO:0015833">
    <property type="term" value="P:peptide transport"/>
    <property type="evidence" value="ECO:0007669"/>
    <property type="project" value="InterPro"/>
</dbReference>
<dbReference type="InterPro" id="IPR012338">
    <property type="entry name" value="Beta-lactam/transpept-like"/>
</dbReference>
<comment type="caution">
    <text evidence="10">The sequence shown here is derived from an EMBL/GenBank/DDBJ whole genome shotgun (WGS) entry which is preliminary data.</text>
</comment>
<dbReference type="SUPFAM" id="SSF56601">
    <property type="entry name" value="beta-lactamase/transpeptidase-like"/>
    <property type="match status" value="1"/>
</dbReference>
<evidence type="ECO:0000256" key="1">
    <source>
        <dbReference type="ARBA" id="ARBA00004651"/>
    </source>
</evidence>
<dbReference type="InterPro" id="IPR005898">
    <property type="entry name" value="Cyc_pep_transpt_SyrD/YojI"/>
</dbReference>
<evidence type="ECO:0000256" key="7">
    <source>
        <dbReference type="SAM" id="Phobius"/>
    </source>
</evidence>
<dbReference type="InterPro" id="IPR003439">
    <property type="entry name" value="ABC_transporter-like_ATP-bd"/>
</dbReference>
<keyword evidence="6 7" id="KW-0472">Membrane</keyword>
<dbReference type="Pfam" id="PF00144">
    <property type="entry name" value="Beta-lactamase"/>
    <property type="match status" value="1"/>
</dbReference>
<keyword evidence="4" id="KW-0067">ATP-binding</keyword>
<dbReference type="RefSeq" id="WP_046955339.1">
    <property type="nucleotide sequence ID" value="NZ_LCYI01000022.1"/>
</dbReference>
<dbReference type="GO" id="GO:0008800">
    <property type="term" value="F:beta-lactamase activity"/>
    <property type="evidence" value="ECO:0007669"/>
    <property type="project" value="UniProtKB-EC"/>
</dbReference>
<evidence type="ECO:0000259" key="9">
    <source>
        <dbReference type="PROSITE" id="PS50929"/>
    </source>
</evidence>
<feature type="domain" description="ABC transporter" evidence="8">
    <location>
        <begin position="812"/>
        <end position="1027"/>
    </location>
</feature>
<dbReference type="InterPro" id="IPR003593">
    <property type="entry name" value="AAA+_ATPase"/>
</dbReference>
<dbReference type="PANTHER" id="PTHR46825:SF11">
    <property type="entry name" value="PENICILLIN-BINDING PROTEIN 4"/>
    <property type="match status" value="1"/>
</dbReference>
<dbReference type="GO" id="GO:0005524">
    <property type="term" value="F:ATP binding"/>
    <property type="evidence" value="ECO:0007669"/>
    <property type="project" value="UniProtKB-KW"/>
</dbReference>
<dbReference type="InterPro" id="IPR001466">
    <property type="entry name" value="Beta-lactam-related"/>
</dbReference>
<dbReference type="GO" id="GO:0016887">
    <property type="term" value="F:ATP hydrolysis activity"/>
    <property type="evidence" value="ECO:0007669"/>
    <property type="project" value="InterPro"/>
</dbReference>
<dbReference type="InterPro" id="IPR050491">
    <property type="entry name" value="AmpC-like"/>
</dbReference>
<proteinExistence type="predicted"/>
<dbReference type="InterPro" id="IPR027417">
    <property type="entry name" value="P-loop_NTPase"/>
</dbReference>
<dbReference type="PROSITE" id="PS50929">
    <property type="entry name" value="ABC_TM1F"/>
    <property type="match status" value="1"/>
</dbReference>
<dbReference type="PATRIC" id="fig|1396.428.peg.4627"/>
<evidence type="ECO:0000259" key="8">
    <source>
        <dbReference type="PROSITE" id="PS50893"/>
    </source>
</evidence>
<keyword evidence="3" id="KW-0547">Nucleotide-binding</keyword>
<feature type="transmembrane region" description="Helical" evidence="7">
    <location>
        <begin position="499"/>
        <end position="520"/>
    </location>
</feature>
<sequence length="1027" mass="116930">MKLNIWLKFIILMTLIVLPYRQVEAQETVQFNEKKIQKHIEEQISQAGIPGLSVVIVKGNETIYKKNYGYADTDKKRQVTNETLFELGSTSKAFTALAVLQLEKEGKIKLSDSLTKYVSWFEMEYKGKPYEITLYDLLHHTSGIPEKAIGYIPITNGKDSIEKTIRNVMPIGLNREPGSSFEYSTVNYDLLGLVIEKATNQSFERYVQDHLLSKLDLLSTYAGREMAPLDNMAQGYKRNFLQSLPYDAPNYRGNTPAGYFISNINDMERWLKLQLGVEKPRMFPEELINVSHKANRKVAPDSNGASYAAGWEVYQSGGGEISHGGSNPNYSSYIGFRDEEQIGVVVLANLNSNYTYYIGSSLLNMMIDKEVKPLLYDEYKKTDQIGTALFVISSLCLLTLLVMLFHLIREIIFRKRKFILPTGKTWLHMVLVVAIYGLMIYALYQLPNLLFGGLPWAFIKVWAPSTVVLAIYAIAGVGLAYVIHTFFNLCFPRQKGKSLLTLIVLGLISGFGNAFLIFVINETFVRSNNLENGLLFYFVLGIVMYVFSQRIIRTSIVSYTNELVYEKRMELTDKLLQTPYYKLELIEKGRIEATLNNDTEVISRSLNLLVTAGTSLLTLLFCFLYLGVMNMYAFLLSLCIIFITAGVYSLIGRQADKVWNETRDIQNVYFRLIGDLRHGFKELRLHTGKRNDFREVMNESCNNYRVKRTIGDIKFANVFVLGELLFIFVIGIVVFVFPEIFVNMPKETISNYVIVFLYMTGPVNEILGGIPQLVNVRISWQRIQQMVKSVDHIKANEQIATTKEYLDVPICLLLQNVSYKYKNKDGDFTGFGIGPIDMEFNSGEIVFIAGGNGSGKSTLSKLITGLYEPNEGNVLLNGKEIAPEELNQYYSAILSDFHVFDRLYGINTEGMKAEIDHYLELLQLSDKVGIENGRFTTTQLSTGQKKRLALLVTYLEDRPILLFDEWAADQDPGYRRFFYEELLPQMRAKGKCIIAITHDDQYFHLADKLIVMEMGTVKMNKTKEALS</sequence>
<dbReference type="GO" id="GO:1904680">
    <property type="term" value="F:peptide transmembrane transporter activity"/>
    <property type="evidence" value="ECO:0007669"/>
    <property type="project" value="InterPro"/>
</dbReference>
<dbReference type="SUPFAM" id="SSF52540">
    <property type="entry name" value="P-loop containing nucleoside triphosphate hydrolases"/>
    <property type="match status" value="1"/>
</dbReference>
<dbReference type="Gene3D" id="1.20.1560.10">
    <property type="entry name" value="ABC transporter type 1, transmembrane domain"/>
    <property type="match status" value="1"/>
</dbReference>
<dbReference type="Pfam" id="PF00005">
    <property type="entry name" value="ABC_tran"/>
    <property type="match status" value="1"/>
</dbReference>
<keyword evidence="2 7" id="KW-0812">Transmembrane</keyword>
<dbReference type="Gene3D" id="3.40.50.300">
    <property type="entry name" value="P-loop containing nucleotide triphosphate hydrolases"/>
    <property type="match status" value="1"/>
</dbReference>
<evidence type="ECO:0000256" key="5">
    <source>
        <dbReference type="ARBA" id="ARBA00022989"/>
    </source>
</evidence>
<evidence type="ECO:0000256" key="2">
    <source>
        <dbReference type="ARBA" id="ARBA00022692"/>
    </source>
</evidence>
<gene>
    <name evidence="10" type="ORF">B4077_3527</name>
</gene>
<keyword evidence="10" id="KW-0378">Hydrolase</keyword>
<dbReference type="Proteomes" id="UP000035214">
    <property type="component" value="Unassembled WGS sequence"/>
</dbReference>
<reference evidence="10 11" key="1">
    <citation type="submission" date="2015-04" db="EMBL/GenBank/DDBJ databases">
        <title>Draft Genome Sequences of Eight Spore-Forming Food Isolates of Bacillus cereus Genome sequencing.</title>
        <authorList>
            <person name="Krawcyk A.O."/>
            <person name="de Jong A."/>
            <person name="Eijlander R.T."/>
            <person name="Berendsen E.M."/>
            <person name="Holsappel S."/>
            <person name="Wells-Bennik M."/>
            <person name="Kuipers O.P."/>
        </authorList>
    </citation>
    <scope>NUCLEOTIDE SEQUENCE [LARGE SCALE GENOMIC DNA]</scope>
    <source>
        <strain evidence="10 11">B4077</strain>
    </source>
</reference>
<evidence type="ECO:0000256" key="3">
    <source>
        <dbReference type="ARBA" id="ARBA00022741"/>
    </source>
</evidence>
<dbReference type="InterPro" id="IPR036640">
    <property type="entry name" value="ABC1_TM_sf"/>
</dbReference>
<feature type="transmembrane region" description="Helical" evidence="7">
    <location>
        <begin position="426"/>
        <end position="446"/>
    </location>
</feature>
<evidence type="ECO:0000313" key="11">
    <source>
        <dbReference type="Proteomes" id="UP000035214"/>
    </source>
</evidence>
<dbReference type="EMBL" id="LCYI01000022">
    <property type="protein sequence ID" value="KLA29467.1"/>
    <property type="molecule type" value="Genomic_DNA"/>
</dbReference>
<feature type="transmembrane region" description="Helical" evidence="7">
    <location>
        <begin position="606"/>
        <end position="626"/>
    </location>
</feature>
<feature type="transmembrane region" description="Helical" evidence="7">
    <location>
        <begin position="466"/>
        <end position="487"/>
    </location>
</feature>
<comment type="subcellular location">
    <subcellularLocation>
        <location evidence="1">Cell membrane</location>
        <topology evidence="1">Multi-pass membrane protein</topology>
    </subcellularLocation>
</comment>
<organism evidence="10 11">
    <name type="scientific">Bacillus cereus</name>
    <dbReference type="NCBI Taxonomy" id="1396"/>
    <lineage>
        <taxon>Bacteria</taxon>
        <taxon>Bacillati</taxon>
        <taxon>Bacillota</taxon>
        <taxon>Bacilli</taxon>
        <taxon>Bacillales</taxon>
        <taxon>Bacillaceae</taxon>
        <taxon>Bacillus</taxon>
        <taxon>Bacillus cereus group</taxon>
    </lineage>
</organism>
<feature type="transmembrane region" description="Helical" evidence="7">
    <location>
        <begin position="385"/>
        <end position="405"/>
    </location>
</feature>
<feature type="transmembrane region" description="Helical" evidence="7">
    <location>
        <begin position="715"/>
        <end position="737"/>
    </location>
</feature>
<dbReference type="InterPro" id="IPR011527">
    <property type="entry name" value="ABC1_TM_dom"/>
</dbReference>
<dbReference type="PANTHER" id="PTHR46825">
    <property type="entry name" value="D-ALANYL-D-ALANINE-CARBOXYPEPTIDASE/ENDOPEPTIDASE AMPH"/>
    <property type="match status" value="1"/>
</dbReference>
<evidence type="ECO:0000256" key="4">
    <source>
        <dbReference type="ARBA" id="ARBA00022840"/>
    </source>
</evidence>
<keyword evidence="5 7" id="KW-1133">Transmembrane helix</keyword>
<dbReference type="SMART" id="SM00382">
    <property type="entry name" value="AAA"/>
    <property type="match status" value="1"/>
</dbReference>
<dbReference type="GO" id="GO:0005886">
    <property type="term" value="C:plasma membrane"/>
    <property type="evidence" value="ECO:0007669"/>
    <property type="project" value="UniProtKB-SubCell"/>
</dbReference>
<dbReference type="NCBIfam" id="TIGR01194">
    <property type="entry name" value="cyc_pep_trnsptr"/>
    <property type="match status" value="1"/>
</dbReference>
<dbReference type="SUPFAM" id="SSF90123">
    <property type="entry name" value="ABC transporter transmembrane region"/>
    <property type="match status" value="1"/>
</dbReference>
<evidence type="ECO:0000313" key="10">
    <source>
        <dbReference type="EMBL" id="KLA29467.1"/>
    </source>
</evidence>
<feature type="transmembrane region" description="Helical" evidence="7">
    <location>
        <begin position="532"/>
        <end position="548"/>
    </location>
</feature>
<dbReference type="PROSITE" id="PS50893">
    <property type="entry name" value="ABC_TRANSPORTER_2"/>
    <property type="match status" value="1"/>
</dbReference>
<dbReference type="EC" id="3.5.2.6" evidence="10"/>
<evidence type="ECO:0000256" key="6">
    <source>
        <dbReference type="ARBA" id="ARBA00023136"/>
    </source>
</evidence>
<dbReference type="Gene3D" id="3.40.710.10">
    <property type="entry name" value="DD-peptidase/beta-lactamase superfamily"/>
    <property type="match status" value="1"/>
</dbReference>
<protein>
    <submittedName>
        <fullName evidence="10">Beta-lactamase</fullName>
        <ecNumber evidence="10">3.5.2.6</ecNumber>
    </submittedName>
</protein>
<accession>A0A0G8F134</accession>